<dbReference type="PANTHER" id="PTHR38537:SF8">
    <property type="entry name" value="FILAMIN-A"/>
    <property type="match status" value="1"/>
</dbReference>
<dbReference type="GO" id="GO:0030036">
    <property type="term" value="P:actin cytoskeleton organization"/>
    <property type="evidence" value="ECO:0007669"/>
    <property type="project" value="InterPro"/>
</dbReference>
<dbReference type="FunFam" id="2.60.40.10:FF:000001">
    <property type="entry name" value="Filamin-C isoform b"/>
    <property type="match status" value="1"/>
</dbReference>
<accession>A0AAD8ECW3</accession>
<dbReference type="InterPro" id="IPR013783">
    <property type="entry name" value="Ig-like_fold"/>
</dbReference>
<feature type="repeat" description="Filamin" evidence="3">
    <location>
        <begin position="122"/>
        <end position="204"/>
    </location>
</feature>
<proteinExistence type="inferred from homology"/>
<dbReference type="Proteomes" id="UP001233999">
    <property type="component" value="Unassembled WGS sequence"/>
</dbReference>
<name>A0AAD8ECW3_DIPPU</name>
<reference evidence="4" key="1">
    <citation type="journal article" date="2023" name="IScience">
        <title>Live-bearing cockroach genome reveals convergent evolutionary mechanisms linked to viviparity in insects and beyond.</title>
        <authorList>
            <person name="Fouks B."/>
            <person name="Harrison M.C."/>
            <person name="Mikhailova A.A."/>
            <person name="Marchal E."/>
            <person name="English S."/>
            <person name="Carruthers M."/>
            <person name="Jennings E.C."/>
            <person name="Chiamaka E.L."/>
            <person name="Frigard R.A."/>
            <person name="Pippel M."/>
            <person name="Attardo G.M."/>
            <person name="Benoit J.B."/>
            <person name="Bornberg-Bauer E."/>
            <person name="Tobe S.S."/>
        </authorList>
    </citation>
    <scope>NUCLEOTIDE SEQUENCE</scope>
    <source>
        <strain evidence="4">Stay&amp;Tobe</strain>
    </source>
</reference>
<dbReference type="Gene3D" id="2.60.40.10">
    <property type="entry name" value="Immunoglobulins"/>
    <property type="match status" value="2"/>
</dbReference>
<reference evidence="4" key="2">
    <citation type="submission" date="2023-05" db="EMBL/GenBank/DDBJ databases">
        <authorList>
            <person name="Fouks B."/>
        </authorList>
    </citation>
    <scope>NUCLEOTIDE SEQUENCE</scope>
    <source>
        <strain evidence="4">Stay&amp;Tobe</strain>
        <tissue evidence="4">Testes</tissue>
    </source>
</reference>
<dbReference type="EMBL" id="JASPKZ010007252">
    <property type="protein sequence ID" value="KAJ9585673.1"/>
    <property type="molecule type" value="Genomic_DNA"/>
</dbReference>
<dbReference type="InterPro" id="IPR014756">
    <property type="entry name" value="Ig_E-set"/>
</dbReference>
<feature type="non-terminal residue" evidence="4">
    <location>
        <position position="262"/>
    </location>
</feature>
<evidence type="ECO:0000256" key="2">
    <source>
        <dbReference type="ARBA" id="ARBA00022737"/>
    </source>
</evidence>
<dbReference type="SMART" id="SM00557">
    <property type="entry name" value="IG_FLMN"/>
    <property type="match status" value="2"/>
</dbReference>
<organism evidence="4 5">
    <name type="scientific">Diploptera punctata</name>
    <name type="common">Pacific beetle cockroach</name>
    <dbReference type="NCBI Taxonomy" id="6984"/>
    <lineage>
        <taxon>Eukaryota</taxon>
        <taxon>Metazoa</taxon>
        <taxon>Ecdysozoa</taxon>
        <taxon>Arthropoda</taxon>
        <taxon>Hexapoda</taxon>
        <taxon>Insecta</taxon>
        <taxon>Pterygota</taxon>
        <taxon>Neoptera</taxon>
        <taxon>Polyneoptera</taxon>
        <taxon>Dictyoptera</taxon>
        <taxon>Blattodea</taxon>
        <taxon>Blaberoidea</taxon>
        <taxon>Blaberidae</taxon>
        <taxon>Diplopterinae</taxon>
        <taxon>Diploptera</taxon>
    </lineage>
</organism>
<evidence type="ECO:0000256" key="3">
    <source>
        <dbReference type="PROSITE-ProRule" id="PRU00087"/>
    </source>
</evidence>
<dbReference type="InterPro" id="IPR001298">
    <property type="entry name" value="Filamin/ABP280_rpt"/>
</dbReference>
<keyword evidence="2" id="KW-0677">Repeat</keyword>
<dbReference type="InterPro" id="IPR044801">
    <property type="entry name" value="Filamin"/>
</dbReference>
<evidence type="ECO:0000313" key="5">
    <source>
        <dbReference type="Proteomes" id="UP001233999"/>
    </source>
</evidence>
<comment type="similarity">
    <text evidence="1">Belongs to the filamin family.</text>
</comment>
<feature type="non-terminal residue" evidence="4">
    <location>
        <position position="1"/>
    </location>
</feature>
<gene>
    <name evidence="4" type="ORF">L9F63_002544</name>
</gene>
<dbReference type="AlphaFoldDB" id="A0AAD8ECW3"/>
<sequence length="262" mass="28589">KHRCMSPYQMKVRPKVEPEQVKVEGPGVSGKGIPASLPAEFTIDTSQAGYGDLEVQVKGPDGYPRKVKVADNGDGTFKASYIPDDCGRYKVNVKYGGKDVPHSPFQVQAFATGSAEKCQITEGIQHSLTSGEEYCITVNAQNAGYGAVTCRIRSTSGSDLDIDIEDNGDGTFSIYYTVKDAGDYTLSVKFGGQPVPDGFYTFTIKTCHTIEHTTNTKYNIKQGFEYVSRAKKCALIERDESWVNIGHTNTPDVHDEMTGSVI</sequence>
<protein>
    <recommendedName>
        <fullName evidence="6">Filamin</fullName>
    </recommendedName>
</protein>
<dbReference type="PROSITE" id="PS50194">
    <property type="entry name" value="FILAMIN_REPEAT"/>
    <property type="match status" value="2"/>
</dbReference>
<dbReference type="InterPro" id="IPR017868">
    <property type="entry name" value="Filamin/ABP280_repeat-like"/>
</dbReference>
<dbReference type="SUPFAM" id="SSF81296">
    <property type="entry name" value="E set domains"/>
    <property type="match status" value="2"/>
</dbReference>
<dbReference type="GO" id="GO:0051015">
    <property type="term" value="F:actin filament binding"/>
    <property type="evidence" value="ECO:0007669"/>
    <property type="project" value="InterPro"/>
</dbReference>
<dbReference type="PANTHER" id="PTHR38537">
    <property type="entry name" value="JITTERBUG, ISOFORM N"/>
    <property type="match status" value="1"/>
</dbReference>
<evidence type="ECO:0008006" key="6">
    <source>
        <dbReference type="Google" id="ProtNLM"/>
    </source>
</evidence>
<feature type="repeat" description="Filamin" evidence="3">
    <location>
        <begin position="13"/>
        <end position="109"/>
    </location>
</feature>
<dbReference type="Pfam" id="PF00630">
    <property type="entry name" value="Filamin"/>
    <property type="match status" value="2"/>
</dbReference>
<evidence type="ECO:0000256" key="1">
    <source>
        <dbReference type="ARBA" id="ARBA00009238"/>
    </source>
</evidence>
<keyword evidence="5" id="KW-1185">Reference proteome</keyword>
<comment type="caution">
    <text evidence="4">The sequence shown here is derived from an EMBL/GenBank/DDBJ whole genome shotgun (WGS) entry which is preliminary data.</text>
</comment>
<evidence type="ECO:0000313" key="4">
    <source>
        <dbReference type="EMBL" id="KAJ9585673.1"/>
    </source>
</evidence>